<sequence>MTSSYVALMTKIFPQLLLFCRNSKSNHTDRSRAVAAIFLS</sequence>
<name>K3WXU3_GLOUD</name>
<dbReference type="AlphaFoldDB" id="K3WXU3"/>
<protein>
    <submittedName>
        <fullName evidence="1">Uncharacterized protein</fullName>
    </submittedName>
</protein>
<dbReference type="InParanoid" id="K3WXU3"/>
<keyword evidence="2" id="KW-1185">Reference proteome</keyword>
<evidence type="ECO:0000313" key="1">
    <source>
        <dbReference type="EnsemblProtists" id="PYU1_T009791"/>
    </source>
</evidence>
<proteinExistence type="predicted"/>
<dbReference type="Proteomes" id="UP000019132">
    <property type="component" value="Unassembled WGS sequence"/>
</dbReference>
<dbReference type="HOGENOM" id="CLU_3302527_0_0_1"/>
<reference evidence="2" key="1">
    <citation type="journal article" date="2010" name="Genome Biol.">
        <title>Genome sequence of the necrotrophic plant pathogen Pythium ultimum reveals original pathogenicity mechanisms and effector repertoire.</title>
        <authorList>
            <person name="Levesque C.A."/>
            <person name="Brouwer H."/>
            <person name="Cano L."/>
            <person name="Hamilton J.P."/>
            <person name="Holt C."/>
            <person name="Huitema E."/>
            <person name="Raffaele S."/>
            <person name="Robideau G.P."/>
            <person name="Thines M."/>
            <person name="Win J."/>
            <person name="Zerillo M.M."/>
            <person name="Beakes G.W."/>
            <person name="Boore J.L."/>
            <person name="Busam D."/>
            <person name="Dumas B."/>
            <person name="Ferriera S."/>
            <person name="Fuerstenberg S.I."/>
            <person name="Gachon C.M."/>
            <person name="Gaulin E."/>
            <person name="Govers F."/>
            <person name="Grenville-Briggs L."/>
            <person name="Horner N."/>
            <person name="Hostetler J."/>
            <person name="Jiang R.H."/>
            <person name="Johnson J."/>
            <person name="Krajaejun T."/>
            <person name="Lin H."/>
            <person name="Meijer H.J."/>
            <person name="Moore B."/>
            <person name="Morris P."/>
            <person name="Phuntmart V."/>
            <person name="Puiu D."/>
            <person name="Shetty J."/>
            <person name="Stajich J.E."/>
            <person name="Tripathy S."/>
            <person name="Wawra S."/>
            <person name="van West P."/>
            <person name="Whitty B.R."/>
            <person name="Coutinho P.M."/>
            <person name="Henrissat B."/>
            <person name="Martin F."/>
            <person name="Thomas P.D."/>
            <person name="Tyler B.M."/>
            <person name="De Vries R.P."/>
            <person name="Kamoun S."/>
            <person name="Yandell M."/>
            <person name="Tisserat N."/>
            <person name="Buell C.R."/>
        </authorList>
    </citation>
    <scope>NUCLEOTIDE SEQUENCE</scope>
    <source>
        <strain evidence="2">DAOM:BR144</strain>
    </source>
</reference>
<reference evidence="1" key="3">
    <citation type="submission" date="2015-02" db="UniProtKB">
        <authorList>
            <consortium name="EnsemblProtists"/>
        </authorList>
    </citation>
    <scope>IDENTIFICATION</scope>
    <source>
        <strain evidence="1">DAOM BR144</strain>
    </source>
</reference>
<reference evidence="2" key="2">
    <citation type="submission" date="2010-04" db="EMBL/GenBank/DDBJ databases">
        <authorList>
            <person name="Buell R."/>
            <person name="Hamilton J."/>
            <person name="Hostetler J."/>
        </authorList>
    </citation>
    <scope>NUCLEOTIDE SEQUENCE [LARGE SCALE GENOMIC DNA]</scope>
    <source>
        <strain evidence="2">DAOM:BR144</strain>
    </source>
</reference>
<dbReference type="EMBL" id="GL376615">
    <property type="status" value="NOT_ANNOTATED_CDS"/>
    <property type="molecule type" value="Genomic_DNA"/>
</dbReference>
<evidence type="ECO:0000313" key="2">
    <source>
        <dbReference type="Proteomes" id="UP000019132"/>
    </source>
</evidence>
<dbReference type="EnsemblProtists" id="PYU1_T009791">
    <property type="protein sequence ID" value="PYU1_T009791"/>
    <property type="gene ID" value="PYU1_G009773"/>
</dbReference>
<organism evidence="1 2">
    <name type="scientific">Globisporangium ultimum (strain ATCC 200006 / CBS 805.95 / DAOM BR144)</name>
    <name type="common">Pythium ultimum</name>
    <dbReference type="NCBI Taxonomy" id="431595"/>
    <lineage>
        <taxon>Eukaryota</taxon>
        <taxon>Sar</taxon>
        <taxon>Stramenopiles</taxon>
        <taxon>Oomycota</taxon>
        <taxon>Peronosporomycetes</taxon>
        <taxon>Pythiales</taxon>
        <taxon>Pythiaceae</taxon>
        <taxon>Globisporangium</taxon>
    </lineage>
</organism>
<accession>K3WXU3</accession>
<dbReference type="VEuPathDB" id="FungiDB:PYU1_G009773"/>